<evidence type="ECO:0000313" key="1">
    <source>
        <dbReference type="EMBL" id="AKU99061.1"/>
    </source>
</evidence>
<name>A0A0K1Q093_9BACT</name>
<dbReference type="RefSeq" id="WP_205633808.1">
    <property type="nucleotide sequence ID" value="NZ_CP012333.1"/>
</dbReference>
<accession>A0A0K1Q093</accession>
<sequence>MRNVDAIVDTRYSKGPEESVVLMPALFAYSTSCTVGIRPLHSKSTLTVRVTVPDDMFLAKLIP</sequence>
<dbReference type="Proteomes" id="UP000064967">
    <property type="component" value="Chromosome"/>
</dbReference>
<proteinExistence type="predicted"/>
<keyword evidence="2" id="KW-1185">Reference proteome</keyword>
<dbReference type="AlphaFoldDB" id="A0A0K1Q093"/>
<reference evidence="1 2" key="1">
    <citation type="submission" date="2015-08" db="EMBL/GenBank/DDBJ databases">
        <authorList>
            <person name="Babu N.S."/>
            <person name="Beckwith C.J."/>
            <person name="Beseler K.G."/>
            <person name="Brison A."/>
            <person name="Carone J.V."/>
            <person name="Caskin T.P."/>
            <person name="Diamond M."/>
            <person name="Durham M.E."/>
            <person name="Foxe J.M."/>
            <person name="Go M."/>
            <person name="Henderson B.A."/>
            <person name="Jones I.B."/>
            <person name="McGettigan J.A."/>
            <person name="Micheletti S.J."/>
            <person name="Nasrallah M.E."/>
            <person name="Ortiz D."/>
            <person name="Piller C.R."/>
            <person name="Privatt S.R."/>
            <person name="Schneider S.L."/>
            <person name="Sharp S."/>
            <person name="Smith T.C."/>
            <person name="Stanton J.D."/>
            <person name="Ullery H.E."/>
            <person name="Wilson R.J."/>
            <person name="Serrano M.G."/>
            <person name="Buck G."/>
            <person name="Lee V."/>
            <person name="Wang Y."/>
            <person name="Carvalho R."/>
            <person name="Voegtly L."/>
            <person name="Shi R."/>
            <person name="Duckworth R."/>
            <person name="Johnson A."/>
            <person name="Loviza R."/>
            <person name="Walstead R."/>
            <person name="Shah Z."/>
            <person name="Kiflezghi M."/>
            <person name="Wade K."/>
            <person name="Ball S.L."/>
            <person name="Bradley K.W."/>
            <person name="Asai D.J."/>
            <person name="Bowman C.A."/>
            <person name="Russell D.A."/>
            <person name="Pope W.H."/>
            <person name="Jacobs-Sera D."/>
            <person name="Hendrix R.W."/>
            <person name="Hatfull G.F."/>
        </authorList>
    </citation>
    <scope>NUCLEOTIDE SEQUENCE [LARGE SCALE GENOMIC DNA]</scope>
    <source>
        <strain evidence="1 2">DSM 27648</strain>
    </source>
</reference>
<gene>
    <name evidence="1" type="ORF">AKJ09_05725</name>
</gene>
<dbReference type="KEGG" id="llu:AKJ09_05725"/>
<evidence type="ECO:0000313" key="2">
    <source>
        <dbReference type="Proteomes" id="UP000064967"/>
    </source>
</evidence>
<dbReference type="EMBL" id="CP012333">
    <property type="protein sequence ID" value="AKU99061.1"/>
    <property type="molecule type" value="Genomic_DNA"/>
</dbReference>
<organism evidence="1 2">
    <name type="scientific">Labilithrix luteola</name>
    <dbReference type="NCBI Taxonomy" id="1391654"/>
    <lineage>
        <taxon>Bacteria</taxon>
        <taxon>Pseudomonadati</taxon>
        <taxon>Myxococcota</taxon>
        <taxon>Polyangia</taxon>
        <taxon>Polyangiales</taxon>
        <taxon>Labilitrichaceae</taxon>
        <taxon>Labilithrix</taxon>
    </lineage>
</organism>
<protein>
    <submittedName>
        <fullName evidence="1">Uncharacterized protein</fullName>
    </submittedName>
</protein>